<evidence type="ECO:0000313" key="12">
    <source>
        <dbReference type="Proteomes" id="UP001244341"/>
    </source>
</evidence>
<dbReference type="EMBL" id="CP126216">
    <property type="protein sequence ID" value="WIA17843.1"/>
    <property type="molecule type" value="Genomic_DNA"/>
</dbReference>
<dbReference type="PANTHER" id="PTHR14871:SF1">
    <property type="entry name" value="DYNEIN REGULATORY COMPLEX PROTEIN 9"/>
    <property type="match status" value="1"/>
</dbReference>
<gene>
    <name evidence="11" type="ORF">OEZ85_009349</name>
</gene>
<feature type="compositionally biased region" description="Basic residues" evidence="10">
    <location>
        <begin position="391"/>
        <end position="407"/>
    </location>
</feature>
<evidence type="ECO:0000313" key="11">
    <source>
        <dbReference type="EMBL" id="WIA17843.1"/>
    </source>
</evidence>
<name>A0ABY8UB40_TETOB</name>
<evidence type="ECO:0000256" key="10">
    <source>
        <dbReference type="SAM" id="MobiDB-lite"/>
    </source>
</evidence>
<dbReference type="InterPro" id="IPR000048">
    <property type="entry name" value="IQ_motif_EF-hand-BS"/>
</dbReference>
<evidence type="ECO:0000256" key="6">
    <source>
        <dbReference type="ARBA" id="ARBA00023069"/>
    </source>
</evidence>
<accession>A0ABY8UB40</accession>
<dbReference type="Pfam" id="PF00612">
    <property type="entry name" value="IQ"/>
    <property type="match status" value="1"/>
</dbReference>
<evidence type="ECO:0000256" key="2">
    <source>
        <dbReference type="ARBA" id="ARBA00008222"/>
    </source>
</evidence>
<evidence type="ECO:0000256" key="5">
    <source>
        <dbReference type="ARBA" id="ARBA00022846"/>
    </source>
</evidence>
<evidence type="ECO:0000256" key="4">
    <source>
        <dbReference type="ARBA" id="ARBA00022490"/>
    </source>
</evidence>
<keyword evidence="7" id="KW-0206">Cytoskeleton</keyword>
<comment type="subcellular location">
    <subcellularLocation>
        <location evidence="1">Cytoplasm</location>
        <location evidence="1">Cytoskeleton</location>
        <location evidence="1">Flagellum axoneme</location>
    </subcellularLocation>
</comment>
<evidence type="ECO:0000256" key="9">
    <source>
        <dbReference type="SAM" id="Coils"/>
    </source>
</evidence>
<keyword evidence="12" id="KW-1185">Reference proteome</keyword>
<feature type="region of interest" description="Disordered" evidence="10">
    <location>
        <begin position="384"/>
        <end position="407"/>
    </location>
</feature>
<feature type="coiled-coil region" evidence="9">
    <location>
        <begin position="194"/>
        <end position="232"/>
    </location>
</feature>
<keyword evidence="4" id="KW-0963">Cytoplasm</keyword>
<dbReference type="Proteomes" id="UP001244341">
    <property type="component" value="Chromosome 9b"/>
</dbReference>
<dbReference type="SMART" id="SM00015">
    <property type="entry name" value="IQ"/>
    <property type="match status" value="1"/>
</dbReference>
<dbReference type="InterPro" id="IPR042618">
    <property type="entry name" value="IQCG"/>
</dbReference>
<evidence type="ECO:0000256" key="8">
    <source>
        <dbReference type="ARBA" id="ARBA00023273"/>
    </source>
</evidence>
<dbReference type="Gene3D" id="1.20.5.190">
    <property type="match status" value="1"/>
</dbReference>
<dbReference type="PANTHER" id="PTHR14871">
    <property type="entry name" value="DYNEIN REGULATORY COMPLEX PROTEIN 9"/>
    <property type="match status" value="1"/>
</dbReference>
<keyword evidence="6" id="KW-0969">Cilium</keyword>
<comment type="similarity">
    <text evidence="2">Belongs to the DRC9 family.</text>
</comment>
<reference evidence="11 12" key="1">
    <citation type="submission" date="2023-05" db="EMBL/GenBank/DDBJ databases">
        <title>A 100% complete, gapless, phased diploid assembly of the Scenedesmus obliquus UTEX 3031 genome.</title>
        <authorList>
            <person name="Biondi T.C."/>
            <person name="Hanschen E.R."/>
            <person name="Kwon T."/>
            <person name="Eng W."/>
            <person name="Kruse C.P.S."/>
            <person name="Koehler S.I."/>
            <person name="Kunde Y."/>
            <person name="Gleasner C.D."/>
            <person name="You Mak K.T."/>
            <person name="Polle J."/>
            <person name="Hovde B.T."/>
            <person name="Starkenburg S.R."/>
        </authorList>
    </citation>
    <scope>NUCLEOTIDE SEQUENCE [LARGE SCALE GENOMIC DNA]</scope>
    <source>
        <strain evidence="11 12">DOE0152z</strain>
    </source>
</reference>
<dbReference type="PROSITE" id="PS50096">
    <property type="entry name" value="IQ"/>
    <property type="match status" value="1"/>
</dbReference>
<protein>
    <recommendedName>
        <fullName evidence="3">Dynein regulatory complex protein 9</fullName>
    </recommendedName>
</protein>
<sequence length="407" mass="44661">MRMGLTATTAAAIKQLAAQEAEQLAPLEAAHVHAVLQATISRLALLAVIVVDPHVQAQELTQSVGEEISRMIQHQKELEARFHELVAAQPALRALPNKANLRKNQAELQEVSAALRQATKQLCRNLKDNPNVAENMAKCAAQREALQGLLGATLDSLELSRSVQPVIEAVMTAEQAEADMREMIEAEKSATALVKALKADLASEKQQHEEQVREQRREVAALKEQLRQEKLTTAVEGRFHKKGLAATNQATRRQQHSTLDDMEAQLGLLQQQMEIERSVHASVNEFLASKAGQLQDDAGGWHSRREEDGRTKERALEVLLATHAHDLERLAEAEACLRDELAAKAARDAKAEEEAEEAAAEKALQARQLAAAITIQAAWRGYKARHEVKGAKSKGKKSGSAKGKKRK</sequence>
<organism evidence="11 12">
    <name type="scientific">Tetradesmus obliquus</name>
    <name type="common">Green alga</name>
    <name type="synonym">Acutodesmus obliquus</name>
    <dbReference type="NCBI Taxonomy" id="3088"/>
    <lineage>
        <taxon>Eukaryota</taxon>
        <taxon>Viridiplantae</taxon>
        <taxon>Chlorophyta</taxon>
        <taxon>core chlorophytes</taxon>
        <taxon>Chlorophyceae</taxon>
        <taxon>CS clade</taxon>
        <taxon>Sphaeropleales</taxon>
        <taxon>Scenedesmaceae</taxon>
        <taxon>Tetradesmus</taxon>
    </lineage>
</organism>
<keyword evidence="9" id="KW-0175">Coiled coil</keyword>
<keyword evidence="5" id="KW-0282">Flagellum</keyword>
<evidence type="ECO:0000256" key="3">
    <source>
        <dbReference type="ARBA" id="ARBA00013738"/>
    </source>
</evidence>
<keyword evidence="8" id="KW-0966">Cell projection</keyword>
<evidence type="ECO:0000256" key="1">
    <source>
        <dbReference type="ARBA" id="ARBA00004611"/>
    </source>
</evidence>
<evidence type="ECO:0000256" key="7">
    <source>
        <dbReference type="ARBA" id="ARBA00023212"/>
    </source>
</evidence>
<proteinExistence type="inferred from homology"/>